<protein>
    <recommendedName>
        <fullName evidence="4">HTH tetR-type domain-containing protein</fullName>
    </recommendedName>
</protein>
<accession>A0A919M9L9</accession>
<dbReference type="Gene3D" id="1.10.357.10">
    <property type="entry name" value="Tetracycline Repressor, domain 2"/>
    <property type="match status" value="1"/>
</dbReference>
<dbReference type="Proteomes" id="UP000619479">
    <property type="component" value="Unassembled WGS sequence"/>
</dbReference>
<feature type="region of interest" description="Disordered" evidence="3">
    <location>
        <begin position="1"/>
        <end position="22"/>
    </location>
</feature>
<evidence type="ECO:0000256" key="1">
    <source>
        <dbReference type="ARBA" id="ARBA00023125"/>
    </source>
</evidence>
<dbReference type="InterPro" id="IPR050109">
    <property type="entry name" value="HTH-type_TetR-like_transc_reg"/>
</dbReference>
<organism evidence="5 6">
    <name type="scientific">Actinoplanes cyaneus</name>
    <dbReference type="NCBI Taxonomy" id="52696"/>
    <lineage>
        <taxon>Bacteria</taxon>
        <taxon>Bacillati</taxon>
        <taxon>Actinomycetota</taxon>
        <taxon>Actinomycetes</taxon>
        <taxon>Micromonosporales</taxon>
        <taxon>Micromonosporaceae</taxon>
        <taxon>Actinoplanes</taxon>
    </lineage>
</organism>
<dbReference type="EMBL" id="BOMH01000041">
    <property type="protein sequence ID" value="GID67669.1"/>
    <property type="molecule type" value="Genomic_DNA"/>
</dbReference>
<dbReference type="PANTHER" id="PTHR30328">
    <property type="entry name" value="TRANSCRIPTIONAL REPRESSOR"/>
    <property type="match status" value="1"/>
</dbReference>
<comment type="caution">
    <text evidence="5">The sequence shown here is derived from an EMBL/GenBank/DDBJ whole genome shotgun (WGS) entry which is preliminary data.</text>
</comment>
<dbReference type="GO" id="GO:0006355">
    <property type="term" value="P:regulation of DNA-templated transcription"/>
    <property type="evidence" value="ECO:0007669"/>
    <property type="project" value="UniProtKB-ARBA"/>
</dbReference>
<evidence type="ECO:0000313" key="6">
    <source>
        <dbReference type="Proteomes" id="UP000619479"/>
    </source>
</evidence>
<reference evidence="5" key="1">
    <citation type="submission" date="2021-01" db="EMBL/GenBank/DDBJ databases">
        <title>Whole genome shotgun sequence of Actinoplanes cyaneus NBRC 14990.</title>
        <authorList>
            <person name="Komaki H."/>
            <person name="Tamura T."/>
        </authorList>
    </citation>
    <scope>NUCLEOTIDE SEQUENCE</scope>
    <source>
        <strain evidence="5">NBRC 14990</strain>
    </source>
</reference>
<dbReference type="AlphaFoldDB" id="A0A919M9L9"/>
<evidence type="ECO:0000313" key="5">
    <source>
        <dbReference type="EMBL" id="GID67669.1"/>
    </source>
</evidence>
<feature type="DNA-binding region" description="H-T-H motif" evidence="2">
    <location>
        <begin position="43"/>
        <end position="62"/>
    </location>
</feature>
<dbReference type="InterPro" id="IPR001647">
    <property type="entry name" value="HTH_TetR"/>
</dbReference>
<dbReference type="InterPro" id="IPR009057">
    <property type="entry name" value="Homeodomain-like_sf"/>
</dbReference>
<feature type="domain" description="HTH tetR-type" evidence="4">
    <location>
        <begin position="20"/>
        <end position="80"/>
    </location>
</feature>
<keyword evidence="6" id="KW-1185">Reference proteome</keyword>
<evidence type="ECO:0000259" key="4">
    <source>
        <dbReference type="PROSITE" id="PS50977"/>
    </source>
</evidence>
<dbReference type="Pfam" id="PF00440">
    <property type="entry name" value="TetR_N"/>
    <property type="match status" value="1"/>
</dbReference>
<keyword evidence="1 2" id="KW-0238">DNA-binding</keyword>
<evidence type="ECO:0000256" key="3">
    <source>
        <dbReference type="SAM" id="MobiDB-lite"/>
    </source>
</evidence>
<name>A0A919M9L9_9ACTN</name>
<evidence type="ECO:0000256" key="2">
    <source>
        <dbReference type="PROSITE-ProRule" id="PRU00335"/>
    </source>
</evidence>
<dbReference type="SUPFAM" id="SSF46689">
    <property type="entry name" value="Homeodomain-like"/>
    <property type="match status" value="1"/>
</dbReference>
<dbReference type="PRINTS" id="PR00455">
    <property type="entry name" value="HTHTETR"/>
</dbReference>
<dbReference type="GO" id="GO:0003677">
    <property type="term" value="F:DNA binding"/>
    <property type="evidence" value="ECO:0007669"/>
    <property type="project" value="UniProtKB-UniRule"/>
</dbReference>
<gene>
    <name evidence="5" type="ORF">Acy02nite_55500</name>
</gene>
<dbReference type="SUPFAM" id="SSF48498">
    <property type="entry name" value="Tetracyclin repressor-like, C-terminal domain"/>
    <property type="match status" value="1"/>
</dbReference>
<sequence>MTSPRPRRSPAPQNRQRDPERTRQKILEAAAAEFAEHGYAGARTRAIASRAGVNQQLVSYYFGGKEGLYRAMSERWAQRREELAPPGSSMPEQLRGYAMETLRDPAGVRMFAWSGLQWTGPDDDPDRDTRTEMLGGSVTQLRALQAAGRLPAELDPVCLEIMLMAACMATTTLPHVIEGLVGADPRSPEFVEHYARQVALLAEHIGLGDT</sequence>
<dbReference type="RefSeq" id="WP_203745658.1">
    <property type="nucleotide sequence ID" value="NZ_BAAAUC010000045.1"/>
</dbReference>
<dbReference type="InterPro" id="IPR036271">
    <property type="entry name" value="Tet_transcr_reg_TetR-rel_C_sf"/>
</dbReference>
<dbReference type="PANTHER" id="PTHR30328:SF54">
    <property type="entry name" value="HTH-TYPE TRANSCRIPTIONAL REPRESSOR SCO4008"/>
    <property type="match status" value="1"/>
</dbReference>
<dbReference type="PROSITE" id="PS50977">
    <property type="entry name" value="HTH_TETR_2"/>
    <property type="match status" value="1"/>
</dbReference>
<proteinExistence type="predicted"/>